<dbReference type="InterPro" id="IPR029016">
    <property type="entry name" value="GAF-like_dom_sf"/>
</dbReference>
<evidence type="ECO:0000313" key="2">
    <source>
        <dbReference type="EMBL" id="GIE94688.1"/>
    </source>
</evidence>
<dbReference type="PANTHER" id="PTHR45138">
    <property type="entry name" value="REGULATORY COMPONENTS OF SENSORY TRANSDUCTION SYSTEM"/>
    <property type="match status" value="1"/>
</dbReference>
<dbReference type="InterPro" id="IPR050469">
    <property type="entry name" value="Diguanylate_Cyclase"/>
</dbReference>
<dbReference type="Gene3D" id="3.30.450.40">
    <property type="match status" value="1"/>
</dbReference>
<dbReference type="SUPFAM" id="SSF55073">
    <property type="entry name" value="Nucleotide cyclase"/>
    <property type="match status" value="1"/>
</dbReference>
<accession>A0A919MTF2</accession>
<dbReference type="AlphaFoldDB" id="A0A919MTF2"/>
<dbReference type="CDD" id="cd01949">
    <property type="entry name" value="GGDEF"/>
    <property type="match status" value="1"/>
</dbReference>
<sequence>MALETARAAQLEVTVATVARERDLADTLRVAMNEVGGKLDPDVVLETLTAAAQRLVGASRAWLVPPDESVGADVSGGGVTASADDQWTAAFIDADVPLASWLCMPLSVRAEPVSFLVLASDQTDAFGPAQVEILAAVIAQSMVAYENARLFSQVSQLATIDGLTQVANRRHFMEIAGHELAEARGGRQPLAVIMADIDHFKRINDTWGHQAGDDVIRTVAARLRDGIRDGDVVCRYGGEEFAVVLPDAGDAAPIVAERLRAAIAETPVDTVAGPLPVTISVGVAYLAATDSDVGTLLGRADECLYRAKHAGRNRVAIYPDDIPGVTVGVDSAA</sequence>
<dbReference type="Gene3D" id="3.30.70.270">
    <property type="match status" value="1"/>
</dbReference>
<dbReference type="SUPFAM" id="SSF55781">
    <property type="entry name" value="GAF domain-like"/>
    <property type="match status" value="1"/>
</dbReference>
<evidence type="ECO:0000313" key="3">
    <source>
        <dbReference type="Proteomes" id="UP000636960"/>
    </source>
</evidence>
<dbReference type="Pfam" id="PF00990">
    <property type="entry name" value="GGDEF"/>
    <property type="match status" value="1"/>
</dbReference>
<evidence type="ECO:0000259" key="1">
    <source>
        <dbReference type="PROSITE" id="PS50887"/>
    </source>
</evidence>
<dbReference type="InterPro" id="IPR043128">
    <property type="entry name" value="Rev_trsase/Diguanyl_cyclase"/>
</dbReference>
<dbReference type="GO" id="GO:1902201">
    <property type="term" value="P:negative regulation of bacterial-type flagellum-dependent cell motility"/>
    <property type="evidence" value="ECO:0007669"/>
    <property type="project" value="TreeGrafter"/>
</dbReference>
<name>A0A919MTF2_9ACTN</name>
<gene>
    <name evidence="2" type="ORF">Ari01nite_21530</name>
</gene>
<dbReference type="SMART" id="SM00267">
    <property type="entry name" value="GGDEF"/>
    <property type="match status" value="1"/>
</dbReference>
<dbReference type="GO" id="GO:0043709">
    <property type="term" value="P:cell adhesion involved in single-species biofilm formation"/>
    <property type="evidence" value="ECO:0007669"/>
    <property type="project" value="TreeGrafter"/>
</dbReference>
<keyword evidence="3" id="KW-1185">Reference proteome</keyword>
<organism evidence="2 3">
    <name type="scientific">Paractinoplanes rishiriensis</name>
    <dbReference type="NCBI Taxonomy" id="1050105"/>
    <lineage>
        <taxon>Bacteria</taxon>
        <taxon>Bacillati</taxon>
        <taxon>Actinomycetota</taxon>
        <taxon>Actinomycetes</taxon>
        <taxon>Micromonosporales</taxon>
        <taxon>Micromonosporaceae</taxon>
        <taxon>Paractinoplanes</taxon>
    </lineage>
</organism>
<dbReference type="GO" id="GO:0052621">
    <property type="term" value="F:diguanylate cyclase activity"/>
    <property type="evidence" value="ECO:0007669"/>
    <property type="project" value="TreeGrafter"/>
</dbReference>
<dbReference type="InterPro" id="IPR029787">
    <property type="entry name" value="Nucleotide_cyclase"/>
</dbReference>
<proteinExistence type="predicted"/>
<feature type="domain" description="GGDEF" evidence="1">
    <location>
        <begin position="188"/>
        <end position="320"/>
    </location>
</feature>
<dbReference type="PANTHER" id="PTHR45138:SF9">
    <property type="entry name" value="DIGUANYLATE CYCLASE DGCM-RELATED"/>
    <property type="match status" value="1"/>
</dbReference>
<dbReference type="PROSITE" id="PS50887">
    <property type="entry name" value="GGDEF"/>
    <property type="match status" value="1"/>
</dbReference>
<comment type="caution">
    <text evidence="2">The sequence shown here is derived from an EMBL/GenBank/DDBJ whole genome shotgun (WGS) entry which is preliminary data.</text>
</comment>
<reference evidence="2" key="1">
    <citation type="submission" date="2021-01" db="EMBL/GenBank/DDBJ databases">
        <title>Whole genome shotgun sequence of Actinoplanes rishiriensis NBRC 108556.</title>
        <authorList>
            <person name="Komaki H."/>
            <person name="Tamura T."/>
        </authorList>
    </citation>
    <scope>NUCLEOTIDE SEQUENCE</scope>
    <source>
        <strain evidence="2">NBRC 108556</strain>
    </source>
</reference>
<dbReference type="InterPro" id="IPR000160">
    <property type="entry name" value="GGDEF_dom"/>
</dbReference>
<protein>
    <recommendedName>
        <fullName evidence="1">GGDEF domain-containing protein</fullName>
    </recommendedName>
</protein>
<dbReference type="FunFam" id="3.30.70.270:FF:000001">
    <property type="entry name" value="Diguanylate cyclase domain protein"/>
    <property type="match status" value="1"/>
</dbReference>
<dbReference type="EMBL" id="BOMV01000017">
    <property type="protein sequence ID" value="GIE94688.1"/>
    <property type="molecule type" value="Genomic_DNA"/>
</dbReference>
<dbReference type="GO" id="GO:0005886">
    <property type="term" value="C:plasma membrane"/>
    <property type="evidence" value="ECO:0007669"/>
    <property type="project" value="TreeGrafter"/>
</dbReference>
<dbReference type="Proteomes" id="UP000636960">
    <property type="component" value="Unassembled WGS sequence"/>
</dbReference>
<dbReference type="NCBIfam" id="TIGR00254">
    <property type="entry name" value="GGDEF"/>
    <property type="match status" value="1"/>
</dbReference>